<keyword evidence="3" id="KW-1185">Reference proteome</keyword>
<dbReference type="EMBL" id="PYMA01000003">
    <property type="protein sequence ID" value="PSW20686.1"/>
    <property type="molecule type" value="Genomic_DNA"/>
</dbReference>
<protein>
    <submittedName>
        <fullName evidence="2">Uncharacterized protein</fullName>
    </submittedName>
</protein>
<accession>A0A2T3NWR5</accession>
<gene>
    <name evidence="2" type="ORF">C9I98_07515</name>
</gene>
<feature type="chain" id="PRO_5015644160" evidence="1">
    <location>
        <begin position="26"/>
        <end position="208"/>
    </location>
</feature>
<organism evidence="2 3">
    <name type="scientific">Photobacterium sanctipauli</name>
    <dbReference type="NCBI Taxonomy" id="1342794"/>
    <lineage>
        <taxon>Bacteria</taxon>
        <taxon>Pseudomonadati</taxon>
        <taxon>Pseudomonadota</taxon>
        <taxon>Gammaproteobacteria</taxon>
        <taxon>Vibrionales</taxon>
        <taxon>Vibrionaceae</taxon>
        <taxon>Photobacterium</taxon>
    </lineage>
</organism>
<dbReference type="AlphaFoldDB" id="A0A2T3NWR5"/>
<name>A0A2T3NWR5_9GAMM</name>
<comment type="caution">
    <text evidence="2">The sequence shown here is derived from an EMBL/GenBank/DDBJ whole genome shotgun (WGS) entry which is preliminary data.</text>
</comment>
<evidence type="ECO:0000313" key="3">
    <source>
        <dbReference type="Proteomes" id="UP000241771"/>
    </source>
</evidence>
<proteinExistence type="predicted"/>
<feature type="signal peptide" evidence="1">
    <location>
        <begin position="1"/>
        <end position="25"/>
    </location>
</feature>
<dbReference type="RefSeq" id="WP_051902019.1">
    <property type="nucleotide sequence ID" value="NZ_JGVO01000189.1"/>
</dbReference>
<keyword evidence="1" id="KW-0732">Signal</keyword>
<reference evidence="2 3" key="1">
    <citation type="submission" date="2018-01" db="EMBL/GenBank/DDBJ databases">
        <title>Whole genome sequencing of Histamine producing bacteria.</title>
        <authorList>
            <person name="Butler K."/>
        </authorList>
    </citation>
    <scope>NUCLEOTIDE SEQUENCE [LARGE SCALE GENOMIC DNA]</scope>
    <source>
        <strain evidence="2 3">DSM 100436</strain>
    </source>
</reference>
<evidence type="ECO:0000313" key="2">
    <source>
        <dbReference type="EMBL" id="PSW20686.1"/>
    </source>
</evidence>
<dbReference type="Proteomes" id="UP000241771">
    <property type="component" value="Unassembled WGS sequence"/>
</dbReference>
<dbReference type="OrthoDB" id="6272517at2"/>
<sequence>MFSRLVRVFVLVLSWGLLWSGSAMADQSIPQANPLLPLVQSEQTLALPAFSSPAFFSPTLASHLAESSSFDAFYVATHHSSKHVADMSAEELQFILQGNDMSFDGLLREENTNQHSDHGRQLDPALSPSSRMAHFVRTENDGNEPFYQLAIELPIEPAQRLTKGYRVDFDSRQDWTLHIPASSSRIAGWKESNLIYTIYHHRLPTHLA</sequence>
<evidence type="ECO:0000256" key="1">
    <source>
        <dbReference type="SAM" id="SignalP"/>
    </source>
</evidence>